<accession>A0A9P0AHQ5</accession>
<evidence type="ECO:0000313" key="4">
    <source>
        <dbReference type="Proteomes" id="UP001152759"/>
    </source>
</evidence>
<dbReference type="GO" id="GO:0005737">
    <property type="term" value="C:cytoplasm"/>
    <property type="evidence" value="ECO:0007669"/>
    <property type="project" value="TreeGrafter"/>
</dbReference>
<dbReference type="InterPro" id="IPR003719">
    <property type="entry name" value="Phenazine_PhzF-like"/>
</dbReference>
<dbReference type="Gene3D" id="3.10.310.10">
    <property type="entry name" value="Diaminopimelate Epimerase, Chain A, domain 1"/>
    <property type="match status" value="2"/>
</dbReference>
<dbReference type="NCBIfam" id="TIGR00654">
    <property type="entry name" value="PhzF_family"/>
    <property type="match status" value="1"/>
</dbReference>
<evidence type="ECO:0000256" key="1">
    <source>
        <dbReference type="ARBA" id="ARBA00008270"/>
    </source>
</evidence>
<reference evidence="3" key="1">
    <citation type="submission" date="2021-12" db="EMBL/GenBank/DDBJ databases">
        <authorList>
            <person name="King R."/>
        </authorList>
    </citation>
    <scope>NUCLEOTIDE SEQUENCE</scope>
</reference>
<gene>
    <name evidence="3" type="ORF">BEMITA_LOCUS10089</name>
</gene>
<sequence>MLLEFHQVDAFADGPFTGNPAAVYRLEIWPSDDLLQKIAQEYNPAVTVFVAREGTAWRIRWFVPREEVKICGHGTLAAAHVLFTVYGIEGDQLEFVSHSGPLRVSRGADRLTLDFPALVPKAVVVPDLERILGAPPLEVLEDGDCKLLVRLVSERSVREVAPDLHAVAGLPYQGVIVTAAGEEVDFVSRYFAPAVGLNEDAVCGSAHCSLTPFWARRLGKEELIARQLSPRGGRLRCRFVSDRVHISGKAVTVLAGRFLI</sequence>
<dbReference type="PANTHER" id="PTHR13774">
    <property type="entry name" value="PHENAZINE BIOSYNTHESIS PROTEIN"/>
    <property type="match status" value="1"/>
</dbReference>
<dbReference type="Pfam" id="PF02567">
    <property type="entry name" value="PhzC-PhzF"/>
    <property type="match status" value="1"/>
</dbReference>
<dbReference type="EMBL" id="OU963867">
    <property type="protein sequence ID" value="CAH0391478.1"/>
    <property type="molecule type" value="Genomic_DNA"/>
</dbReference>
<evidence type="ECO:0000256" key="2">
    <source>
        <dbReference type="ARBA" id="ARBA00023235"/>
    </source>
</evidence>
<dbReference type="AlphaFoldDB" id="A0A9P0AHQ5"/>
<dbReference type="PIRSF" id="PIRSF016184">
    <property type="entry name" value="PhzC_PhzF"/>
    <property type="match status" value="1"/>
</dbReference>
<proteinExistence type="inferred from homology"/>
<name>A0A9P0AHQ5_BEMTA</name>
<dbReference type="SUPFAM" id="SSF54506">
    <property type="entry name" value="Diaminopimelate epimerase-like"/>
    <property type="match status" value="1"/>
</dbReference>
<dbReference type="Proteomes" id="UP001152759">
    <property type="component" value="Chromosome 6"/>
</dbReference>
<keyword evidence="2" id="KW-0413">Isomerase</keyword>
<keyword evidence="4" id="KW-1185">Reference proteome</keyword>
<evidence type="ECO:0008006" key="5">
    <source>
        <dbReference type="Google" id="ProtNLM"/>
    </source>
</evidence>
<protein>
    <recommendedName>
        <fullName evidence="5">Phenazine biosynthesis PhzC/PhzF protein</fullName>
    </recommendedName>
</protein>
<comment type="similarity">
    <text evidence="1">Belongs to the PhzF family.</text>
</comment>
<organism evidence="3 4">
    <name type="scientific">Bemisia tabaci</name>
    <name type="common">Sweetpotato whitefly</name>
    <name type="synonym">Aleurodes tabaci</name>
    <dbReference type="NCBI Taxonomy" id="7038"/>
    <lineage>
        <taxon>Eukaryota</taxon>
        <taxon>Metazoa</taxon>
        <taxon>Ecdysozoa</taxon>
        <taxon>Arthropoda</taxon>
        <taxon>Hexapoda</taxon>
        <taxon>Insecta</taxon>
        <taxon>Pterygota</taxon>
        <taxon>Neoptera</taxon>
        <taxon>Paraneoptera</taxon>
        <taxon>Hemiptera</taxon>
        <taxon>Sternorrhyncha</taxon>
        <taxon>Aleyrodoidea</taxon>
        <taxon>Aleyrodidae</taxon>
        <taxon>Aleyrodinae</taxon>
        <taxon>Bemisia</taxon>
    </lineage>
</organism>
<dbReference type="KEGG" id="btab:109038653"/>
<evidence type="ECO:0000313" key="3">
    <source>
        <dbReference type="EMBL" id="CAH0391478.1"/>
    </source>
</evidence>
<dbReference type="GO" id="GO:0016853">
    <property type="term" value="F:isomerase activity"/>
    <property type="evidence" value="ECO:0007669"/>
    <property type="project" value="UniProtKB-KW"/>
</dbReference>
<dbReference type="PANTHER" id="PTHR13774:SF17">
    <property type="entry name" value="PHENAZINE BIOSYNTHESIS-LIKE DOMAIN-CONTAINING PROTEIN"/>
    <property type="match status" value="1"/>
</dbReference>